<dbReference type="PANTHER" id="PTHR42977">
    <property type="entry name" value="HYDROLASE-RELATED"/>
    <property type="match status" value="1"/>
</dbReference>
<dbReference type="OrthoDB" id="6431331at2759"/>
<dbReference type="PRINTS" id="PR00412">
    <property type="entry name" value="EPOXHYDRLASE"/>
</dbReference>
<proteinExistence type="predicted"/>
<evidence type="ECO:0000259" key="2">
    <source>
        <dbReference type="Pfam" id="PF00561"/>
    </source>
</evidence>
<dbReference type="STRING" id="1182542.W9YBM6"/>
<dbReference type="InterPro" id="IPR000073">
    <property type="entry name" value="AB_hydrolase_1"/>
</dbReference>
<dbReference type="InterPro" id="IPR051340">
    <property type="entry name" value="Haloalkane_dehalogenase"/>
</dbReference>
<dbReference type="PANTHER" id="PTHR42977:SF3">
    <property type="entry name" value="AB HYDROLASE-1 DOMAIN-CONTAINING PROTEIN"/>
    <property type="match status" value="1"/>
</dbReference>
<sequence length="289" mass="32394">MYITLPNHIKVYYREAGSPTKPTILLLHGFPSSSHQFRKLMPTLAAKYYVVAPDLPGFGFTEVPAESGFIYSFANIADTIGSFLDTLKITKFAVYIFDYGAPTAFRLALERPDAITAIVSQNGNAYDEGLAPFWESLRELWAAPHGSDEEKKVRESVRDAVLTFEATKAQYLVGEPEAEKIDDPASYHLDWALLSRPGNQEIQLDLFKDYASNVALYPKFQEYLRNTQVPVLAVWGKNDFIFAAPGGEAFKRDVKDAKVVLLDGGHFSSESHAEEIGHLILEFLQQHRI</sequence>
<feature type="domain" description="AB hydrolase-1" evidence="2">
    <location>
        <begin position="22"/>
        <end position="272"/>
    </location>
</feature>
<dbReference type="InterPro" id="IPR029058">
    <property type="entry name" value="AB_hydrolase_fold"/>
</dbReference>
<gene>
    <name evidence="3" type="ORF">A1O3_08047</name>
</gene>
<keyword evidence="1" id="KW-0378">Hydrolase</keyword>
<evidence type="ECO:0000313" key="3">
    <source>
        <dbReference type="EMBL" id="EXJ79764.1"/>
    </source>
</evidence>
<evidence type="ECO:0000313" key="4">
    <source>
        <dbReference type="Proteomes" id="UP000019478"/>
    </source>
</evidence>
<dbReference type="SUPFAM" id="SSF53474">
    <property type="entry name" value="alpha/beta-Hydrolases"/>
    <property type="match status" value="1"/>
</dbReference>
<dbReference type="GO" id="GO:0004301">
    <property type="term" value="F:epoxide hydrolase activity"/>
    <property type="evidence" value="ECO:0007669"/>
    <property type="project" value="TreeGrafter"/>
</dbReference>
<keyword evidence="4" id="KW-1185">Reference proteome</keyword>
<dbReference type="AlphaFoldDB" id="W9YBM6"/>
<reference evidence="3 4" key="1">
    <citation type="submission" date="2013-03" db="EMBL/GenBank/DDBJ databases">
        <title>The Genome Sequence of Capronia epimyces CBS 606.96.</title>
        <authorList>
            <consortium name="The Broad Institute Genomics Platform"/>
            <person name="Cuomo C."/>
            <person name="de Hoog S."/>
            <person name="Gorbushina A."/>
            <person name="Walker B."/>
            <person name="Young S.K."/>
            <person name="Zeng Q."/>
            <person name="Gargeya S."/>
            <person name="Fitzgerald M."/>
            <person name="Haas B."/>
            <person name="Abouelleil A."/>
            <person name="Allen A.W."/>
            <person name="Alvarado L."/>
            <person name="Arachchi H.M."/>
            <person name="Berlin A.M."/>
            <person name="Chapman S.B."/>
            <person name="Gainer-Dewar J."/>
            <person name="Goldberg J."/>
            <person name="Griggs A."/>
            <person name="Gujja S."/>
            <person name="Hansen M."/>
            <person name="Howarth C."/>
            <person name="Imamovic A."/>
            <person name="Ireland A."/>
            <person name="Larimer J."/>
            <person name="McCowan C."/>
            <person name="Murphy C."/>
            <person name="Pearson M."/>
            <person name="Poon T.W."/>
            <person name="Priest M."/>
            <person name="Roberts A."/>
            <person name="Saif S."/>
            <person name="Shea T."/>
            <person name="Sisk P."/>
            <person name="Sykes S."/>
            <person name="Wortman J."/>
            <person name="Nusbaum C."/>
            <person name="Birren B."/>
        </authorList>
    </citation>
    <scope>NUCLEOTIDE SEQUENCE [LARGE SCALE GENOMIC DNA]</scope>
    <source>
        <strain evidence="3 4">CBS 606.96</strain>
    </source>
</reference>
<protein>
    <submittedName>
        <fullName evidence="3">Haloalkane dehalogenase</fullName>
    </submittedName>
</protein>
<dbReference type="Gene3D" id="3.40.50.1820">
    <property type="entry name" value="alpha/beta hydrolase"/>
    <property type="match status" value="1"/>
</dbReference>
<dbReference type="eggNOG" id="KOG4178">
    <property type="taxonomic scope" value="Eukaryota"/>
</dbReference>
<name>W9YBM6_9EURO</name>
<dbReference type="Proteomes" id="UP000019478">
    <property type="component" value="Unassembled WGS sequence"/>
</dbReference>
<dbReference type="GeneID" id="19172138"/>
<dbReference type="EMBL" id="AMGY01000007">
    <property type="protein sequence ID" value="EXJ79764.1"/>
    <property type="molecule type" value="Genomic_DNA"/>
</dbReference>
<dbReference type="HOGENOM" id="CLU_020336_35_0_1"/>
<dbReference type="Pfam" id="PF00561">
    <property type="entry name" value="Abhydrolase_1"/>
    <property type="match status" value="1"/>
</dbReference>
<organism evidence="3 4">
    <name type="scientific">Capronia epimyces CBS 606.96</name>
    <dbReference type="NCBI Taxonomy" id="1182542"/>
    <lineage>
        <taxon>Eukaryota</taxon>
        <taxon>Fungi</taxon>
        <taxon>Dikarya</taxon>
        <taxon>Ascomycota</taxon>
        <taxon>Pezizomycotina</taxon>
        <taxon>Eurotiomycetes</taxon>
        <taxon>Chaetothyriomycetidae</taxon>
        <taxon>Chaetothyriales</taxon>
        <taxon>Herpotrichiellaceae</taxon>
        <taxon>Capronia</taxon>
    </lineage>
</organism>
<evidence type="ECO:0000256" key="1">
    <source>
        <dbReference type="ARBA" id="ARBA00022801"/>
    </source>
</evidence>
<dbReference type="RefSeq" id="XP_007736338.1">
    <property type="nucleotide sequence ID" value="XM_007738148.1"/>
</dbReference>
<accession>W9YBM6</accession>
<dbReference type="InterPro" id="IPR000639">
    <property type="entry name" value="Epox_hydrolase-like"/>
</dbReference>
<comment type="caution">
    <text evidence="3">The sequence shown here is derived from an EMBL/GenBank/DDBJ whole genome shotgun (WGS) entry which is preliminary data.</text>
</comment>